<comment type="caution">
    <text evidence="3">The sequence shown here is derived from an EMBL/GenBank/DDBJ whole genome shotgun (WGS) entry which is preliminary data.</text>
</comment>
<protein>
    <submittedName>
        <fullName evidence="3">Chromosome partition protein Smc</fullName>
    </submittedName>
</protein>
<dbReference type="AlphaFoldDB" id="A0A8J6BB61"/>
<evidence type="ECO:0000256" key="1">
    <source>
        <dbReference type="SAM" id="MobiDB-lite"/>
    </source>
</evidence>
<feature type="region of interest" description="Disordered" evidence="1">
    <location>
        <begin position="71"/>
        <end position="104"/>
    </location>
</feature>
<gene>
    <name evidence="3" type="ORF">J8273_1634</name>
</gene>
<evidence type="ECO:0000256" key="2">
    <source>
        <dbReference type="SAM" id="Phobius"/>
    </source>
</evidence>
<proteinExistence type="predicted"/>
<organism evidence="3 4">
    <name type="scientific">Carpediemonas membranifera</name>
    <dbReference type="NCBI Taxonomy" id="201153"/>
    <lineage>
        <taxon>Eukaryota</taxon>
        <taxon>Metamonada</taxon>
        <taxon>Carpediemonas-like organisms</taxon>
        <taxon>Carpediemonas</taxon>
    </lineage>
</organism>
<keyword evidence="2" id="KW-0472">Membrane</keyword>
<sequence>MLERAAASATTLPEVTRGYLDHIRALYNAFAAEDGSGRHEVLLKEATHSMVEVDALRRELEDLKIKLADAQREAKNERDNSARRMQALETARAQPVEPPRRAPSRDRTMDRILMVWTVAALLGVCWLIALGGSRWIPRIM</sequence>
<feature type="transmembrane region" description="Helical" evidence="2">
    <location>
        <begin position="113"/>
        <end position="136"/>
    </location>
</feature>
<keyword evidence="2" id="KW-0812">Transmembrane</keyword>
<keyword evidence="2" id="KW-1133">Transmembrane helix</keyword>
<evidence type="ECO:0000313" key="4">
    <source>
        <dbReference type="Proteomes" id="UP000717585"/>
    </source>
</evidence>
<dbReference type="Proteomes" id="UP000717585">
    <property type="component" value="Unassembled WGS sequence"/>
</dbReference>
<keyword evidence="4" id="KW-1185">Reference proteome</keyword>
<dbReference type="EMBL" id="JAHDYR010000005">
    <property type="protein sequence ID" value="KAG9396617.1"/>
    <property type="molecule type" value="Genomic_DNA"/>
</dbReference>
<feature type="compositionally biased region" description="Basic and acidic residues" evidence="1">
    <location>
        <begin position="71"/>
        <end position="82"/>
    </location>
</feature>
<name>A0A8J6BB61_9EUKA</name>
<accession>A0A8J6BB61</accession>
<evidence type="ECO:0000313" key="3">
    <source>
        <dbReference type="EMBL" id="KAG9396617.1"/>
    </source>
</evidence>
<reference evidence="3" key="1">
    <citation type="submission" date="2021-05" db="EMBL/GenBank/DDBJ databases">
        <title>A free-living protist that lacks canonical eukaryotic 1 DNA replication and segregation systems.</title>
        <authorList>
            <person name="Salas-Leiva D.E."/>
            <person name="Tromer E.C."/>
            <person name="Curtis B.A."/>
            <person name="Jerlstrom-Hultqvist J."/>
            <person name="Kolisko M."/>
            <person name="Yi Z."/>
            <person name="Salas-Leiva J.S."/>
            <person name="Gallot-Lavallee L."/>
            <person name="Kops G.J.P.L."/>
            <person name="Archibald J.M."/>
            <person name="Simpson A.G.B."/>
            <person name="Roger A.J."/>
        </authorList>
    </citation>
    <scope>NUCLEOTIDE SEQUENCE</scope>
    <source>
        <strain evidence="3">BICM</strain>
    </source>
</reference>